<dbReference type="VEuPathDB" id="FungiDB:ATEG_04389"/>
<name>Q0CPJ5_ASPTN</name>
<dbReference type="GeneID" id="4320210"/>
<dbReference type="eggNOG" id="KOG2342">
    <property type="taxonomic scope" value="Eukaryota"/>
</dbReference>
<dbReference type="PANTHER" id="PTHR31834:SF10">
    <property type="entry name" value="TRANSFERASE, PUTATIVE (AFU_ORTHOLOGUE AFUA_8G02040)-RELATED"/>
    <property type="match status" value="1"/>
</dbReference>
<dbReference type="GO" id="GO:0000136">
    <property type="term" value="C:mannan polymerase complex"/>
    <property type="evidence" value="ECO:0007669"/>
    <property type="project" value="TreeGrafter"/>
</dbReference>
<dbReference type="Pfam" id="PF05742">
    <property type="entry name" value="TANGO2"/>
    <property type="match status" value="1"/>
</dbReference>
<accession>Q0CPJ5</accession>
<dbReference type="EMBL" id="CH476599">
    <property type="protein sequence ID" value="EAU34836.1"/>
    <property type="molecule type" value="Genomic_DNA"/>
</dbReference>
<protein>
    <submittedName>
        <fullName evidence="3">Uncharacterized protein</fullName>
    </submittedName>
</protein>
<dbReference type="SUPFAM" id="SSF53448">
    <property type="entry name" value="Nucleotide-diphospho-sugar transferases"/>
    <property type="match status" value="1"/>
</dbReference>
<reference evidence="4" key="1">
    <citation type="submission" date="2005-09" db="EMBL/GenBank/DDBJ databases">
        <title>Annotation of the Aspergillus terreus NIH2624 genome.</title>
        <authorList>
            <person name="Birren B.W."/>
            <person name="Lander E.S."/>
            <person name="Galagan J.E."/>
            <person name="Nusbaum C."/>
            <person name="Devon K."/>
            <person name="Henn M."/>
            <person name="Ma L.-J."/>
            <person name="Jaffe D.B."/>
            <person name="Butler J."/>
            <person name="Alvarez P."/>
            <person name="Gnerre S."/>
            <person name="Grabherr M."/>
            <person name="Kleber M."/>
            <person name="Mauceli E.W."/>
            <person name="Brockman W."/>
            <person name="Rounsley S."/>
            <person name="Young S.K."/>
            <person name="LaButti K."/>
            <person name="Pushparaj V."/>
            <person name="DeCaprio D."/>
            <person name="Crawford M."/>
            <person name="Koehrsen M."/>
            <person name="Engels R."/>
            <person name="Montgomery P."/>
            <person name="Pearson M."/>
            <person name="Howarth C."/>
            <person name="Larson L."/>
            <person name="Luoma S."/>
            <person name="White J."/>
            <person name="Alvarado L."/>
            <person name="Kodira C.D."/>
            <person name="Zeng Q."/>
            <person name="Oleary S."/>
            <person name="Yandava C."/>
            <person name="Denning D.W."/>
            <person name="Nierman W.C."/>
            <person name="Milne T."/>
            <person name="Madden K."/>
        </authorList>
    </citation>
    <scope>NUCLEOTIDE SEQUENCE [LARGE SCALE GENOMIC DNA]</scope>
    <source>
        <strain evidence="4">NIH 2624 / FGSC A1156</strain>
    </source>
</reference>
<dbReference type="GO" id="GO:0000009">
    <property type="term" value="F:alpha-1,6-mannosyltransferase activity"/>
    <property type="evidence" value="ECO:0007669"/>
    <property type="project" value="InterPro"/>
</dbReference>
<evidence type="ECO:0000313" key="4">
    <source>
        <dbReference type="Proteomes" id="UP000007963"/>
    </source>
</evidence>
<evidence type="ECO:0000256" key="2">
    <source>
        <dbReference type="SAM" id="MobiDB-lite"/>
    </source>
</evidence>
<dbReference type="InterPro" id="IPR039367">
    <property type="entry name" value="Och1-like"/>
</dbReference>
<feature type="region of interest" description="Disordered" evidence="2">
    <location>
        <begin position="1"/>
        <end position="23"/>
    </location>
</feature>
<dbReference type="InterPro" id="IPR029044">
    <property type="entry name" value="Nucleotide-diphossugar_trans"/>
</dbReference>
<proteinExistence type="inferred from homology"/>
<dbReference type="Proteomes" id="UP000007963">
    <property type="component" value="Unassembled WGS sequence"/>
</dbReference>
<dbReference type="GO" id="GO:0006487">
    <property type="term" value="P:protein N-linked glycosylation"/>
    <property type="evidence" value="ECO:0007669"/>
    <property type="project" value="TreeGrafter"/>
</dbReference>
<dbReference type="HOGENOM" id="CLU_401674_0_0_1"/>
<dbReference type="PANTHER" id="PTHR31834">
    <property type="entry name" value="INITIATION-SPECIFIC ALPHA-1,6-MANNOSYLTRANSFERASE"/>
    <property type="match status" value="1"/>
</dbReference>
<feature type="region of interest" description="Disordered" evidence="2">
    <location>
        <begin position="664"/>
        <end position="685"/>
    </location>
</feature>
<evidence type="ECO:0000256" key="1">
    <source>
        <dbReference type="ARBA" id="ARBA00009003"/>
    </source>
</evidence>
<comment type="similarity">
    <text evidence="1">Belongs to the glycosyltransferase 32 family.</text>
</comment>
<dbReference type="OrthoDB" id="191601at2759"/>
<dbReference type="Pfam" id="PF04488">
    <property type="entry name" value="Gly_transf_sug"/>
    <property type="match status" value="1"/>
</dbReference>
<organism evidence="3 4">
    <name type="scientific">Aspergillus terreus (strain NIH 2624 / FGSC A1156)</name>
    <dbReference type="NCBI Taxonomy" id="341663"/>
    <lineage>
        <taxon>Eukaryota</taxon>
        <taxon>Fungi</taxon>
        <taxon>Dikarya</taxon>
        <taxon>Ascomycota</taxon>
        <taxon>Pezizomycotina</taxon>
        <taxon>Eurotiomycetes</taxon>
        <taxon>Eurotiomycetidae</taxon>
        <taxon>Eurotiales</taxon>
        <taxon>Aspergillaceae</taxon>
        <taxon>Aspergillus</taxon>
        <taxon>Aspergillus subgen. Circumdati</taxon>
    </lineage>
</organism>
<dbReference type="InterPro" id="IPR008551">
    <property type="entry name" value="TANGO2"/>
</dbReference>
<evidence type="ECO:0000313" key="3">
    <source>
        <dbReference type="EMBL" id="EAU34836.1"/>
    </source>
</evidence>
<dbReference type="AlphaFoldDB" id="Q0CPJ5"/>
<dbReference type="InterPro" id="IPR007577">
    <property type="entry name" value="GlycoTrfase_DXD_sugar-bd_CS"/>
</dbReference>
<dbReference type="RefSeq" id="XP_001213567.1">
    <property type="nucleotide sequence ID" value="XM_001213567.1"/>
</dbReference>
<sequence length="685" mass="76061">MAAPAHVASSESPTPGPPAVDGRRRRRILPWYLPPEWTRSSPSPPSSILQAAHLAREYTNSTDSHRIAHSDIPLIIHQQWGNTDILQWPDGIRAGAEKWLASAASEGMAYLLWTDDGIAQFLEKYEPDFTPTYRALTWNVERSDVFRVLAVKWIGGIYADIDTLLLRPLSTWIDAQDIAPWTDPVTGKEHNSTGPVGAIFGLEADFDPDTDLYWRRGYHYPVQLTQWALAATCGHPVLSRFIDYIRTHLDATAPGYVGDDDPSTRTFQRVMDSDPVSATGPAAITETVQSWLEEKAGLRWNAVTGRHDDGRSKLVDDVLILPITGFSPSKNRWDHHRDGPKQQAVWPVGCPMTSPSGTSLGHPRDRFLSSSFHLLLSQYLLFYLLDREYVHRPTAPAAWWPEPHANILAGRDLARAIQGTWMGITREGKVAVLTNYREKKTDQVQGQQSRGAIVSSWLAEAGAQPTREFVQKMVASPTARDVGGFSLVCGYVHEPLAVVSNRSSTMDSISWLATAKGQTVGLSNTTFDDRSWPKILDGERLVDEAIAAHARDGEDEDALIERLLAVLNRNTLPRLADDATAEDYLPYFRKSIFIPILGVKEKREPAANGAPPACVEGHSAAPDQKGDPLDQTYLHGAYGTQQQTIILVSNSGRVRYFERTLYNDDAEPIPTGEGDRSYEFQVTRS</sequence>
<dbReference type="Gene3D" id="3.90.550.20">
    <property type="match status" value="1"/>
</dbReference>
<gene>
    <name evidence="3" type="ORF">ATEG_04389</name>
</gene>